<evidence type="ECO:0000256" key="1">
    <source>
        <dbReference type="ARBA" id="ARBA00004141"/>
    </source>
</evidence>
<dbReference type="SUPFAM" id="SSF143865">
    <property type="entry name" value="CorA soluble domain-like"/>
    <property type="match status" value="1"/>
</dbReference>
<accession>A0A1Y1W4F3</accession>
<comment type="caution">
    <text evidence="7">The sequence shown here is derived from an EMBL/GenBank/DDBJ whole genome shotgun (WGS) entry which is preliminary data.</text>
</comment>
<dbReference type="InterPro" id="IPR045863">
    <property type="entry name" value="CorA_TM1_TM2"/>
</dbReference>
<dbReference type="RefSeq" id="XP_040741930.1">
    <property type="nucleotide sequence ID" value="XM_040887995.1"/>
</dbReference>
<dbReference type="OrthoDB" id="29879at2759"/>
<dbReference type="InterPro" id="IPR044089">
    <property type="entry name" value="Alr1-like"/>
</dbReference>
<dbReference type="InterPro" id="IPR045861">
    <property type="entry name" value="CorA_cytoplasmic_dom"/>
</dbReference>
<dbReference type="InterPro" id="IPR002523">
    <property type="entry name" value="MgTranspt_CorA/ZnTranspt_ZntB"/>
</dbReference>
<evidence type="ECO:0008006" key="9">
    <source>
        <dbReference type="Google" id="ProtNLM"/>
    </source>
</evidence>
<comment type="subcellular location">
    <subcellularLocation>
        <location evidence="1">Membrane</location>
        <topology evidence="1">Multi-pass membrane protein</topology>
    </subcellularLocation>
</comment>
<evidence type="ECO:0000256" key="5">
    <source>
        <dbReference type="ARBA" id="ARBA00023136"/>
    </source>
</evidence>
<sequence>MACQPAMKHADGVVSRYMVFSHAAGVQLVDSVTECEDICLDLDFCWIDIANPTTQELLDLGEAFQLHALTVEDIVNESDRDKIDVFDDYIYIVYRAIRSTYGMSESEMLTAGSVGDDACAIASDHFAILLRENAIITIHHDARRQHTYPVISRLVAIHNAVAGDSSVLAGLTVFPPYVAYAIIDEITDHMSPRIVEIERQVDAIDELVLLLTQTEQEDMLRRIGERRRQILCMWRLVQAKPEIIHTLVRVIQSDSVLPQLGDEVAQYLGDVSDHLMAILNTCSHAETVLARAHSNYLAKISLELSRATFNSNATTERWTMLGTIVVPINIVTSFLGVNLKIPGQDRDDTLNFFIVMACMAVYTITTLAFWRWRKVL</sequence>
<evidence type="ECO:0000256" key="3">
    <source>
        <dbReference type="ARBA" id="ARBA00022692"/>
    </source>
</evidence>
<evidence type="ECO:0000256" key="6">
    <source>
        <dbReference type="SAM" id="Phobius"/>
    </source>
</evidence>
<dbReference type="AlphaFoldDB" id="A0A1Y1W4F3"/>
<dbReference type="GeneID" id="63804643"/>
<feature type="transmembrane region" description="Helical" evidence="6">
    <location>
        <begin position="349"/>
        <end position="370"/>
    </location>
</feature>
<dbReference type="GO" id="GO:0016020">
    <property type="term" value="C:membrane"/>
    <property type="evidence" value="ECO:0007669"/>
    <property type="project" value="UniProtKB-SubCell"/>
</dbReference>
<organism evidence="7 8">
    <name type="scientific">Linderina pennispora</name>
    <dbReference type="NCBI Taxonomy" id="61395"/>
    <lineage>
        <taxon>Eukaryota</taxon>
        <taxon>Fungi</taxon>
        <taxon>Fungi incertae sedis</taxon>
        <taxon>Zoopagomycota</taxon>
        <taxon>Kickxellomycotina</taxon>
        <taxon>Kickxellomycetes</taxon>
        <taxon>Kickxellales</taxon>
        <taxon>Kickxellaceae</taxon>
        <taxon>Linderina</taxon>
    </lineage>
</organism>
<dbReference type="GO" id="GO:0015095">
    <property type="term" value="F:magnesium ion transmembrane transporter activity"/>
    <property type="evidence" value="ECO:0007669"/>
    <property type="project" value="InterPro"/>
</dbReference>
<evidence type="ECO:0000256" key="2">
    <source>
        <dbReference type="ARBA" id="ARBA00009765"/>
    </source>
</evidence>
<feature type="transmembrane region" description="Helical" evidence="6">
    <location>
        <begin position="318"/>
        <end position="337"/>
    </location>
</feature>
<dbReference type="Pfam" id="PF01544">
    <property type="entry name" value="CorA"/>
    <property type="match status" value="1"/>
</dbReference>
<keyword evidence="5 6" id="KW-0472">Membrane</keyword>
<dbReference type="GO" id="GO:0010961">
    <property type="term" value="P:intracellular magnesium ion homeostasis"/>
    <property type="evidence" value="ECO:0007669"/>
    <property type="project" value="TreeGrafter"/>
</dbReference>
<keyword evidence="8" id="KW-1185">Reference proteome</keyword>
<comment type="similarity">
    <text evidence="2">Belongs to the CorA metal ion transporter (MIT) (TC 1.A.35) family.</text>
</comment>
<keyword evidence="4 6" id="KW-1133">Transmembrane helix</keyword>
<proteinExistence type="inferred from homology"/>
<gene>
    <name evidence="7" type="ORF">DL89DRAFT_268655</name>
</gene>
<keyword evidence="3 6" id="KW-0812">Transmembrane</keyword>
<dbReference type="PANTHER" id="PTHR21535">
    <property type="entry name" value="MAGNESIUM AND COBALT TRANSPORT PROTEIN/MITOCHONDRIAL IMPORT INNER MEMBRANE TRANSLOCASE SUBUNIT TIM8"/>
    <property type="match status" value="1"/>
</dbReference>
<protein>
    <recommendedName>
        <fullName evidence="9">Mg2+ transporter protein</fullName>
    </recommendedName>
</protein>
<dbReference type="PANTHER" id="PTHR21535:SF51">
    <property type="entry name" value="MANGANESE RESISTANCE PROTEIN MNR2"/>
    <property type="match status" value="1"/>
</dbReference>
<evidence type="ECO:0000313" key="7">
    <source>
        <dbReference type="EMBL" id="ORX68116.1"/>
    </source>
</evidence>
<dbReference type="CDD" id="cd12829">
    <property type="entry name" value="Alr1p-like"/>
    <property type="match status" value="1"/>
</dbReference>
<dbReference type="SUPFAM" id="SSF144083">
    <property type="entry name" value="Magnesium transport protein CorA, transmembrane region"/>
    <property type="match status" value="1"/>
</dbReference>
<reference evidence="7 8" key="1">
    <citation type="submission" date="2016-07" db="EMBL/GenBank/DDBJ databases">
        <title>Pervasive Adenine N6-methylation of Active Genes in Fungi.</title>
        <authorList>
            <consortium name="DOE Joint Genome Institute"/>
            <person name="Mondo S.J."/>
            <person name="Dannebaum R.O."/>
            <person name="Kuo R.C."/>
            <person name="Labutti K."/>
            <person name="Haridas S."/>
            <person name="Kuo A."/>
            <person name="Salamov A."/>
            <person name="Ahrendt S.R."/>
            <person name="Lipzen A."/>
            <person name="Sullivan W."/>
            <person name="Andreopoulos W.B."/>
            <person name="Clum A."/>
            <person name="Lindquist E."/>
            <person name="Daum C."/>
            <person name="Ramamoorthy G.K."/>
            <person name="Gryganskyi A."/>
            <person name="Culley D."/>
            <person name="Magnuson J.K."/>
            <person name="James T.Y."/>
            <person name="O'Malley M.A."/>
            <person name="Stajich J.E."/>
            <person name="Spatafora J.W."/>
            <person name="Visel A."/>
            <person name="Grigoriev I.V."/>
        </authorList>
    </citation>
    <scope>NUCLEOTIDE SEQUENCE [LARGE SCALE GENOMIC DNA]</scope>
    <source>
        <strain evidence="7 8">ATCC 12442</strain>
    </source>
</reference>
<evidence type="ECO:0000256" key="4">
    <source>
        <dbReference type="ARBA" id="ARBA00022989"/>
    </source>
</evidence>
<dbReference type="Gene3D" id="3.30.460.20">
    <property type="entry name" value="CorA soluble domain-like"/>
    <property type="match status" value="1"/>
</dbReference>
<name>A0A1Y1W4F3_9FUNG</name>
<evidence type="ECO:0000313" key="8">
    <source>
        <dbReference type="Proteomes" id="UP000193922"/>
    </source>
</evidence>
<dbReference type="EMBL" id="MCFD01000010">
    <property type="protein sequence ID" value="ORX68116.1"/>
    <property type="molecule type" value="Genomic_DNA"/>
</dbReference>
<dbReference type="Gene3D" id="1.20.58.340">
    <property type="entry name" value="Magnesium transport protein CorA, transmembrane region"/>
    <property type="match status" value="2"/>
</dbReference>
<dbReference type="STRING" id="61395.A0A1Y1W4F3"/>
<dbReference type="Proteomes" id="UP000193922">
    <property type="component" value="Unassembled WGS sequence"/>
</dbReference>